<keyword evidence="4" id="KW-1133">Transmembrane helix</keyword>
<evidence type="ECO:0000256" key="1">
    <source>
        <dbReference type="ARBA" id="ARBA00007613"/>
    </source>
</evidence>
<comment type="similarity">
    <text evidence="1 2">Belongs to the outer membrane factor (OMF) (TC 1.B.17) family.</text>
</comment>
<proteinExistence type="inferred from homology"/>
<name>E6VTF7_PSEA9</name>
<dbReference type="KEGG" id="das:Daes_1118"/>
<evidence type="ECO:0000313" key="6">
    <source>
        <dbReference type="Proteomes" id="UP000002191"/>
    </source>
</evidence>
<evidence type="ECO:0000256" key="4">
    <source>
        <dbReference type="SAM" id="Phobius"/>
    </source>
</evidence>
<dbReference type="HOGENOM" id="CLU_012817_13_1_7"/>
<dbReference type="RefSeq" id="WP_013514065.1">
    <property type="nucleotide sequence ID" value="NC_014844.1"/>
</dbReference>
<feature type="region of interest" description="Disordered" evidence="3">
    <location>
        <begin position="123"/>
        <end position="146"/>
    </location>
</feature>
<evidence type="ECO:0000256" key="3">
    <source>
        <dbReference type="SAM" id="MobiDB-lite"/>
    </source>
</evidence>
<reference evidence="6" key="1">
    <citation type="submission" date="2010-12" db="EMBL/GenBank/DDBJ databases">
        <title>Complete sequence of Desulfovibrio aespoeensis Aspo-2.</title>
        <authorList>
            <consortium name="US DOE Joint Genome Institute"/>
            <person name="Lucas S."/>
            <person name="Copeland A."/>
            <person name="Lapidus A."/>
            <person name="Cheng J.-F."/>
            <person name="Goodwin L."/>
            <person name="Pitluck S."/>
            <person name="Chertkov O."/>
            <person name="Misra M."/>
            <person name="Detter J.C."/>
            <person name="Han C."/>
            <person name="Tapia R."/>
            <person name="Land M."/>
            <person name="Hauser L."/>
            <person name="Kyrpides N."/>
            <person name="Ivanova N."/>
            <person name="Ovchinnikova G."/>
            <person name="Pedersen K."/>
            <person name="Jagevall S."/>
            <person name="Hazen T."/>
            <person name="Woyke T."/>
        </authorList>
    </citation>
    <scope>NUCLEOTIDE SEQUENCE [LARGE SCALE GENOMIC DNA]</scope>
    <source>
        <strain evidence="6">ATCC 700646 / DSM 10631 / Aspo-2</strain>
    </source>
</reference>
<dbReference type="Gene3D" id="1.20.1600.10">
    <property type="entry name" value="Outer membrane efflux proteins (OEP)"/>
    <property type="match status" value="1"/>
</dbReference>
<accession>E6VTF7</accession>
<dbReference type="Proteomes" id="UP000002191">
    <property type="component" value="Chromosome"/>
</dbReference>
<keyword evidence="6" id="KW-1185">Reference proteome</keyword>
<dbReference type="Gene3D" id="2.20.200.10">
    <property type="entry name" value="Outer membrane efflux proteins (OEP)"/>
    <property type="match status" value="1"/>
</dbReference>
<feature type="transmembrane region" description="Helical" evidence="4">
    <location>
        <begin position="20"/>
        <end position="45"/>
    </location>
</feature>
<keyword evidence="2 4" id="KW-0812">Transmembrane</keyword>
<dbReference type="SUPFAM" id="SSF56954">
    <property type="entry name" value="Outer membrane efflux proteins (OEP)"/>
    <property type="match status" value="1"/>
</dbReference>
<sequence length="507" mass="54773">MQHSLSKSEPVTASLPAFLVASPMLVILVLAILVLTTLTAGCTLFRPDPRDAMEPVLPQGYALYSDEPQATARWWREFGNKELDALVEEGLNANLDIGAAWGRLRQARASAVQSGADAYPSLDGTADYSHTHSGGSSKRDATSESHSVGLSAGYEVDFWGRVEAVATSGQLDSEASREDLNTAAMTVAGEIVSRWMRIQSNRQKKHILHEQIEANQTYLELVELRFRNSLATALDVYQQRENVERVKAELPPVESEEQLLLHELALLLGRPAGSIRVADAPLPGLASLPGLGLPADLLASRPDIRSAGLDLRSADWAVAAARADRLPAVTLGGTAAYSGAQLATLFNNWMFSLAASVVGPIFDGGYRVAEVEKARGVVDERLAVYKGAVLTAFKEVEDALAQEKWQQRYIEARQSQIAAARVNLSEALSRYRQGLDDYLPVLTALFTVQELEVSEVDDQADLLLYRVALHRALGGTWTDDLVQPAGSESGSAVESGADQAGQRQTNG</sequence>
<feature type="compositionally biased region" description="Low complexity" evidence="3">
    <location>
        <begin position="485"/>
        <end position="497"/>
    </location>
</feature>
<keyword evidence="2 5" id="KW-0449">Lipoprotein</keyword>
<evidence type="ECO:0000313" key="5">
    <source>
        <dbReference type="EMBL" id="ADU62134.1"/>
    </source>
</evidence>
<dbReference type="STRING" id="643562.Daes_1118"/>
<organism evidence="5 6">
    <name type="scientific">Pseudodesulfovibrio aespoeensis (strain ATCC 700646 / DSM 10631 / Aspo-2)</name>
    <name type="common">Desulfovibrio aespoeensis</name>
    <dbReference type="NCBI Taxonomy" id="643562"/>
    <lineage>
        <taxon>Bacteria</taxon>
        <taxon>Pseudomonadati</taxon>
        <taxon>Thermodesulfobacteriota</taxon>
        <taxon>Desulfovibrionia</taxon>
        <taxon>Desulfovibrionales</taxon>
        <taxon>Desulfovibrionaceae</taxon>
    </lineage>
</organism>
<dbReference type="GO" id="GO:0015562">
    <property type="term" value="F:efflux transmembrane transporter activity"/>
    <property type="evidence" value="ECO:0007669"/>
    <property type="project" value="InterPro"/>
</dbReference>
<dbReference type="PANTHER" id="PTHR30203">
    <property type="entry name" value="OUTER MEMBRANE CATION EFFLUX PROTEIN"/>
    <property type="match status" value="1"/>
</dbReference>
<dbReference type="EMBL" id="CP002431">
    <property type="protein sequence ID" value="ADU62134.1"/>
    <property type="molecule type" value="Genomic_DNA"/>
</dbReference>
<dbReference type="InterPro" id="IPR003423">
    <property type="entry name" value="OMP_efflux"/>
</dbReference>
<dbReference type="InterPro" id="IPR010131">
    <property type="entry name" value="MdtP/NodT-like"/>
</dbReference>
<keyword evidence="2" id="KW-1134">Transmembrane beta strand</keyword>
<reference evidence="5 6" key="2">
    <citation type="journal article" date="2014" name="Genome Announc.">
        <title>Complete Genome Sequence of the Subsurface, Mesophilic Sulfate-Reducing Bacterium Desulfovibrio aespoeensis Aspo-2.</title>
        <authorList>
            <person name="Pedersen K."/>
            <person name="Bengtsson A."/>
            <person name="Edlund J."/>
            <person name="Rabe L."/>
            <person name="Hazen T."/>
            <person name="Chakraborty R."/>
            <person name="Goodwin L."/>
            <person name="Shapiro N."/>
        </authorList>
    </citation>
    <scope>NUCLEOTIDE SEQUENCE [LARGE SCALE GENOMIC DNA]</scope>
    <source>
        <strain evidence="6">ATCC 700646 / DSM 10631 / Aspo-2</strain>
    </source>
</reference>
<keyword evidence="2" id="KW-0564">Palmitate</keyword>
<gene>
    <name evidence="5" type="ordered locus">Daes_1118</name>
</gene>
<keyword evidence="2 4" id="KW-0472">Membrane</keyword>
<dbReference type="Pfam" id="PF02321">
    <property type="entry name" value="OEP"/>
    <property type="match status" value="2"/>
</dbReference>
<dbReference type="GO" id="GO:0005886">
    <property type="term" value="C:plasma membrane"/>
    <property type="evidence" value="ECO:0007669"/>
    <property type="project" value="UniProtKB-SubCell"/>
</dbReference>
<dbReference type="NCBIfam" id="TIGR01845">
    <property type="entry name" value="outer_NodT"/>
    <property type="match status" value="1"/>
</dbReference>
<protein>
    <submittedName>
        <fullName evidence="5">RND efflux system, outer membrane lipoprotein, NodT family</fullName>
    </submittedName>
</protein>
<comment type="subcellular location">
    <subcellularLocation>
        <location evidence="2">Cell membrane</location>
        <topology evidence="2">Lipid-anchor</topology>
    </subcellularLocation>
</comment>
<dbReference type="PANTHER" id="PTHR30203:SF33">
    <property type="entry name" value="BLR4455 PROTEIN"/>
    <property type="match status" value="1"/>
</dbReference>
<evidence type="ECO:0000256" key="2">
    <source>
        <dbReference type="RuleBase" id="RU362097"/>
    </source>
</evidence>
<dbReference type="eggNOG" id="COG1538">
    <property type="taxonomic scope" value="Bacteria"/>
</dbReference>
<dbReference type="AlphaFoldDB" id="E6VTF7"/>
<feature type="region of interest" description="Disordered" evidence="3">
    <location>
        <begin position="480"/>
        <end position="507"/>
    </location>
</feature>